<dbReference type="EMBL" id="JAWDJW010004219">
    <property type="protein sequence ID" value="KAK3076219.1"/>
    <property type="molecule type" value="Genomic_DNA"/>
</dbReference>
<dbReference type="Proteomes" id="UP001186974">
    <property type="component" value="Unassembled WGS sequence"/>
</dbReference>
<name>A0ACC3DHQ0_9PEZI</name>
<protein>
    <submittedName>
        <fullName evidence="1">Uncharacterized protein</fullName>
    </submittedName>
</protein>
<keyword evidence="2" id="KW-1185">Reference proteome</keyword>
<gene>
    <name evidence="1" type="ORF">LTS18_013592</name>
</gene>
<evidence type="ECO:0000313" key="1">
    <source>
        <dbReference type="EMBL" id="KAK3076219.1"/>
    </source>
</evidence>
<feature type="non-terminal residue" evidence="1">
    <location>
        <position position="420"/>
    </location>
</feature>
<organism evidence="1 2">
    <name type="scientific">Coniosporium uncinatum</name>
    <dbReference type="NCBI Taxonomy" id="93489"/>
    <lineage>
        <taxon>Eukaryota</taxon>
        <taxon>Fungi</taxon>
        <taxon>Dikarya</taxon>
        <taxon>Ascomycota</taxon>
        <taxon>Pezizomycotina</taxon>
        <taxon>Dothideomycetes</taxon>
        <taxon>Dothideomycetes incertae sedis</taxon>
        <taxon>Coniosporium</taxon>
    </lineage>
</organism>
<comment type="caution">
    <text evidence="1">The sequence shown here is derived from an EMBL/GenBank/DDBJ whole genome shotgun (WGS) entry which is preliminary data.</text>
</comment>
<proteinExistence type="predicted"/>
<reference evidence="1" key="1">
    <citation type="submission" date="2024-09" db="EMBL/GenBank/DDBJ databases">
        <title>Black Yeasts Isolated from many extreme environments.</title>
        <authorList>
            <person name="Coleine C."/>
            <person name="Stajich J.E."/>
            <person name="Selbmann L."/>
        </authorList>
    </citation>
    <scope>NUCLEOTIDE SEQUENCE</scope>
    <source>
        <strain evidence="1">CCFEE 5737</strain>
    </source>
</reference>
<accession>A0ACC3DHQ0</accession>
<sequence length="420" mass="43052">MENFIRTKYDSKRWVMDGGMPDPSTLDTEEDDNVTLNVVQEKAKMERTASLSQRAPSTSSQPARPTQPPPSIDLFGDDPAPMRPSTTEPPARQPPPKVAPAVPKQSNQGLLGLDFFGGPTSAPPPRASSATPTGSGSVAAAPGRVDLKQSILSLYSSTPKPPPQPTQSQQTQQTGGAFGALQSPPLQSPQQSSFGGLNDAFSSLSFSSAPAQQPQAAKPSPFANLTSPKATPAPPAQTNTWGSGGGFFNTTSRPTPKPANPPVQTQAQPPPPAAQRSFSSSSGFGDFFSNTPATPAGSQQPQASSMGGNDLFGLMDSPAPAPKQQPAPSTSVNSAFNLSSPVASSQPAAPKAQPQTSNAFSGLGNMSTADPWGSSDVWATSSSAQTPAATTSTTNDFGWGSSNNGLSGSGGFVQTKSTPQ</sequence>
<evidence type="ECO:0000313" key="2">
    <source>
        <dbReference type="Proteomes" id="UP001186974"/>
    </source>
</evidence>